<evidence type="ECO:0000256" key="13">
    <source>
        <dbReference type="SAM" id="MobiDB-lite"/>
    </source>
</evidence>
<name>A0ABY3NYB9_9ENTR</name>
<reference evidence="17 18" key="1">
    <citation type="submission" date="2019-08" db="EMBL/GenBank/DDBJ databases">
        <title>The draft genome of Lelliottia nimipressuralis strain CICC 24156.</title>
        <authorList>
            <person name="Wu W."/>
            <person name="Feng Y."/>
            <person name="Zong Z."/>
        </authorList>
    </citation>
    <scope>NUCLEOTIDE SEQUENCE [LARGE SCALE GENOMIC DNA]</scope>
    <source>
        <strain evidence="17 18">CICC 24156</strain>
    </source>
</reference>
<dbReference type="PANTHER" id="PTHR30046:SF0">
    <property type="entry name" value="FLAGELLAR M-RING PROTEIN"/>
    <property type="match status" value="1"/>
</dbReference>
<dbReference type="Gene3D" id="3.30.300.30">
    <property type="match status" value="1"/>
</dbReference>
<dbReference type="RefSeq" id="WP_100778035.1">
    <property type="nucleotide sequence ID" value="NZ_SDDX01000026.1"/>
</dbReference>
<dbReference type="InterPro" id="IPR045851">
    <property type="entry name" value="AMP-bd_C_sf"/>
</dbReference>
<dbReference type="PANTHER" id="PTHR30046">
    <property type="entry name" value="FLAGELLAR M-RING PROTEIN"/>
    <property type="match status" value="1"/>
</dbReference>
<feature type="compositionally biased region" description="Polar residues" evidence="13">
    <location>
        <begin position="337"/>
        <end position="346"/>
    </location>
</feature>
<evidence type="ECO:0000259" key="15">
    <source>
        <dbReference type="Pfam" id="PF01514"/>
    </source>
</evidence>
<comment type="similarity">
    <text evidence="4 12">Belongs to the FliF family.</text>
</comment>
<dbReference type="InterPro" id="IPR013556">
    <property type="entry name" value="Flag_M-ring_C"/>
</dbReference>
<feature type="transmembrane region" description="Helical" evidence="14">
    <location>
        <begin position="441"/>
        <end position="460"/>
    </location>
</feature>
<keyword evidence="18" id="KW-1185">Reference proteome</keyword>
<dbReference type="Pfam" id="PF01514">
    <property type="entry name" value="YscJ_FliF"/>
    <property type="match status" value="1"/>
</dbReference>
<dbReference type="PIRSF" id="PIRSF004862">
    <property type="entry name" value="FliF"/>
    <property type="match status" value="1"/>
</dbReference>
<keyword evidence="10 12" id="KW-0975">Bacterial flagellum</keyword>
<protein>
    <recommendedName>
        <fullName evidence="5 12">Flagellar M-ring protein</fullName>
    </recommendedName>
</protein>
<evidence type="ECO:0000313" key="17">
    <source>
        <dbReference type="EMBL" id="TYT30898.1"/>
    </source>
</evidence>
<dbReference type="InterPro" id="IPR006182">
    <property type="entry name" value="FliF_N_dom"/>
</dbReference>
<feature type="region of interest" description="Disordered" evidence="13">
    <location>
        <begin position="272"/>
        <end position="349"/>
    </location>
</feature>
<keyword evidence="9 14" id="KW-0472">Membrane</keyword>
<keyword evidence="17" id="KW-0966">Cell projection</keyword>
<proteinExistence type="inferred from homology"/>
<evidence type="ECO:0000256" key="7">
    <source>
        <dbReference type="ARBA" id="ARBA00022692"/>
    </source>
</evidence>
<feature type="domain" description="Flagellar M-ring N-terminal" evidence="15">
    <location>
        <begin position="44"/>
        <end position="219"/>
    </location>
</feature>
<comment type="function">
    <text evidence="1 12">The M ring may be actively involved in energy transduction.</text>
</comment>
<feature type="compositionally biased region" description="Low complexity" evidence="13">
    <location>
        <begin position="319"/>
        <end position="336"/>
    </location>
</feature>
<dbReference type="InterPro" id="IPR000067">
    <property type="entry name" value="FlgMring_FliF"/>
</dbReference>
<dbReference type="PRINTS" id="PR01009">
    <property type="entry name" value="FLGMRINGFLIF"/>
</dbReference>
<dbReference type="EMBL" id="VTFR01000010">
    <property type="protein sequence ID" value="TYT30898.1"/>
    <property type="molecule type" value="Genomic_DNA"/>
</dbReference>
<dbReference type="NCBIfam" id="TIGR00206">
    <property type="entry name" value="fliF"/>
    <property type="match status" value="1"/>
</dbReference>
<evidence type="ECO:0000256" key="12">
    <source>
        <dbReference type="PIRNR" id="PIRNR004862"/>
    </source>
</evidence>
<feature type="domain" description="Flagellar M-ring C-terminal" evidence="16">
    <location>
        <begin position="254"/>
        <end position="420"/>
    </location>
</feature>
<accession>A0ABY3NYB9</accession>
<keyword evidence="6" id="KW-1003">Cell membrane</keyword>
<gene>
    <name evidence="17" type="primary">fliF</name>
    <name evidence="17" type="ORF">FZO59_19140</name>
</gene>
<evidence type="ECO:0000256" key="2">
    <source>
        <dbReference type="ARBA" id="ARBA00004117"/>
    </source>
</evidence>
<evidence type="ECO:0000256" key="1">
    <source>
        <dbReference type="ARBA" id="ARBA00003820"/>
    </source>
</evidence>
<evidence type="ECO:0000256" key="10">
    <source>
        <dbReference type="ARBA" id="ARBA00023143"/>
    </source>
</evidence>
<evidence type="ECO:0000256" key="8">
    <source>
        <dbReference type="ARBA" id="ARBA00022989"/>
    </source>
</evidence>
<evidence type="ECO:0000313" key="18">
    <source>
        <dbReference type="Proteomes" id="UP000323910"/>
    </source>
</evidence>
<evidence type="ECO:0000256" key="3">
    <source>
        <dbReference type="ARBA" id="ARBA00004651"/>
    </source>
</evidence>
<evidence type="ECO:0000256" key="5">
    <source>
        <dbReference type="ARBA" id="ARBA00017949"/>
    </source>
</evidence>
<evidence type="ECO:0000256" key="6">
    <source>
        <dbReference type="ARBA" id="ARBA00022475"/>
    </source>
</evidence>
<dbReference type="InterPro" id="IPR043427">
    <property type="entry name" value="YscJ/FliF"/>
</dbReference>
<keyword evidence="8 14" id="KW-1133">Transmembrane helix</keyword>
<dbReference type="Pfam" id="PF08345">
    <property type="entry name" value="YscJ_FliF_C"/>
    <property type="match status" value="1"/>
</dbReference>
<evidence type="ECO:0000256" key="9">
    <source>
        <dbReference type="ARBA" id="ARBA00023136"/>
    </source>
</evidence>
<evidence type="ECO:0000256" key="11">
    <source>
        <dbReference type="ARBA" id="ARBA00025936"/>
    </source>
</evidence>
<evidence type="ECO:0000259" key="16">
    <source>
        <dbReference type="Pfam" id="PF08345"/>
    </source>
</evidence>
<keyword evidence="17" id="KW-0282">Flagellum</keyword>
<keyword evidence="7 14" id="KW-0812">Transmembrane</keyword>
<comment type="subunit">
    <text evidence="11">The basal body constitutes a major portion of the flagellar organelle and consists of four rings (L,P,S, and M) mounted on a central rod. The M ring is integral to the inner membrane of the cell and may be connected to the flagellar rod via the S ring. The S (supramembrane ring) lies just distal to the M ring. The L and P rings lie in the outer membrane and the periplasmic space, respectively.</text>
</comment>
<comment type="caution">
    <text evidence="17">The sequence shown here is derived from an EMBL/GenBank/DDBJ whole genome shotgun (WGS) entry which is preliminary data.</text>
</comment>
<evidence type="ECO:0000256" key="14">
    <source>
        <dbReference type="SAM" id="Phobius"/>
    </source>
</evidence>
<comment type="subcellular location">
    <subcellularLocation>
        <location evidence="2 12">Bacterial flagellum basal body</location>
    </subcellularLocation>
    <subcellularLocation>
        <location evidence="3">Cell membrane</location>
        <topology evidence="3">Multi-pass membrane protein</topology>
    </subcellularLocation>
</comment>
<organism evidence="17 18">
    <name type="scientific">Lelliottia nimipressuralis</name>
    <dbReference type="NCBI Taxonomy" id="69220"/>
    <lineage>
        <taxon>Bacteria</taxon>
        <taxon>Pseudomonadati</taxon>
        <taxon>Pseudomonadota</taxon>
        <taxon>Gammaproteobacteria</taxon>
        <taxon>Enterobacterales</taxon>
        <taxon>Enterobacteriaceae</taxon>
        <taxon>Lelliottia</taxon>
    </lineage>
</organism>
<dbReference type="Proteomes" id="UP000323910">
    <property type="component" value="Unassembled WGS sequence"/>
</dbReference>
<sequence length="557" mass="60910">MLNKLKEKLSALPLPAGRLKPQWLITAGGLLLVGAIVFSLWRSNQGYVALYGSQENIPVAQVVEVLGAEAIAYRINPDNGQILIPENKLPRARMALAAKGITAVMPEGYELMDKEEMLGSSQFVQNVRYKRSLEGELARSIMALDPVESARVHLGLSESSSFVMTNKPQSSASVMLQLRYGKHLDEQQVAAIVQLVAGSVPGMQANSVRVVDQAGNLLSENGQQGTTNMASIRQGRDVIERIKHETTSNIAGLLTPLFGSENYRISVTPSVDMSSVEETQERLGKEPLVSDENISRENTTNELAMGIPGSLSNRPVTPPAAATAPDAQQQTTQTQTSDPRSLTNRTQEQRKFAFDRDIRHIRHPGYKLEKLRVAVALNQAAPSLASMTPEQLATLTRLVEDAAGIEKDRGDSLTLDRLTFVDITGDGLPVLKWWQDPSIQYWGQMGGIGLLALLTLLFGVRPLAQRLARRDAPAIDAIEAKGLDDAPENELVTTENGLTGLPGPAFNQDTDLPPLSSGLETKVEYLQMLAENETERMAEVLKQWINSNERTPNKQEQ</sequence>
<keyword evidence="17" id="KW-0969">Cilium</keyword>
<evidence type="ECO:0000256" key="4">
    <source>
        <dbReference type="ARBA" id="ARBA00007971"/>
    </source>
</evidence>